<dbReference type="PROSITE" id="PS50158">
    <property type="entry name" value="ZF_CCHC"/>
    <property type="match status" value="2"/>
</dbReference>
<dbReference type="GO" id="GO:0006260">
    <property type="term" value="P:DNA replication"/>
    <property type="evidence" value="ECO:0007669"/>
    <property type="project" value="InterPro"/>
</dbReference>
<feature type="compositionally biased region" description="Polar residues" evidence="2">
    <location>
        <begin position="120"/>
        <end position="137"/>
    </location>
</feature>
<protein>
    <recommendedName>
        <fullName evidence="3">CCHC-type domain-containing protein</fullName>
    </recommendedName>
</protein>
<keyword evidence="1" id="KW-0862">Zinc</keyword>
<dbReference type="AlphaFoldDB" id="A0A4S8ITH3"/>
<dbReference type="STRING" id="52838.A0A4S8ITH3"/>
<evidence type="ECO:0000256" key="1">
    <source>
        <dbReference type="PROSITE-ProRule" id="PRU00047"/>
    </source>
</evidence>
<dbReference type="GO" id="GO:0005634">
    <property type="term" value="C:nucleus"/>
    <property type="evidence" value="ECO:0007669"/>
    <property type="project" value="InterPro"/>
</dbReference>
<organism evidence="4 5">
    <name type="scientific">Musa balbisiana</name>
    <name type="common">Banana</name>
    <dbReference type="NCBI Taxonomy" id="52838"/>
    <lineage>
        <taxon>Eukaryota</taxon>
        <taxon>Viridiplantae</taxon>
        <taxon>Streptophyta</taxon>
        <taxon>Embryophyta</taxon>
        <taxon>Tracheophyta</taxon>
        <taxon>Spermatophyta</taxon>
        <taxon>Magnoliopsida</taxon>
        <taxon>Liliopsida</taxon>
        <taxon>Zingiberales</taxon>
        <taxon>Musaceae</taxon>
        <taxon>Musa</taxon>
    </lineage>
</organism>
<dbReference type="Pfam" id="PF00098">
    <property type="entry name" value="zf-CCHC"/>
    <property type="match status" value="1"/>
</dbReference>
<dbReference type="InterPro" id="IPR001878">
    <property type="entry name" value="Znf_CCHC"/>
</dbReference>
<feature type="domain" description="CCHC-type" evidence="3">
    <location>
        <begin position="342"/>
        <end position="356"/>
    </location>
</feature>
<dbReference type="InterPro" id="IPR036875">
    <property type="entry name" value="Znf_CCHC_sf"/>
</dbReference>
<dbReference type="GO" id="GO:0008270">
    <property type="term" value="F:zinc ion binding"/>
    <property type="evidence" value="ECO:0007669"/>
    <property type="project" value="UniProtKB-KW"/>
</dbReference>
<dbReference type="GO" id="GO:0003677">
    <property type="term" value="F:DNA binding"/>
    <property type="evidence" value="ECO:0007669"/>
    <property type="project" value="InterPro"/>
</dbReference>
<feature type="compositionally biased region" description="Low complexity" evidence="2">
    <location>
        <begin position="178"/>
        <end position="191"/>
    </location>
</feature>
<dbReference type="Gene3D" id="4.10.60.10">
    <property type="entry name" value="Zinc finger, CCHC-type"/>
    <property type="match status" value="1"/>
</dbReference>
<dbReference type="SUPFAM" id="SSF50249">
    <property type="entry name" value="Nucleic acid-binding proteins"/>
    <property type="match status" value="1"/>
</dbReference>
<sequence length="384" mass="40493">MAAVDLTQGAIAVISEGRAEEGARPVVQVWDVKLVNTQQSTTERYRMLLSDGTHMQQAMLATQMNGLVKSGALQKYSIVQLNEFICNVIQNRRIIIVINLEVLVSSSNGIGEPKLYDNGPASQNRAPIPAQPSSTDQPVMAAVNPQSYGGPNSSKSNTGQNVTGVSLNPKSESMTNNSSFGGSYGSGPMSSRNMNSPNIEQPKAEQGIGRFYESHPNSDPNASKGTYGTSASTSGMANITYGTGESNFGSNSNNFGNIHSVRNNFGNNSSSDGYRMGATSQFVQHANDYGGNMKHSFSRNEVQAFCNNCGSNGHSFQNCPRGVNRQGQSVGGGFSSTGSNICFKCQQPGHWASECPGMGAAGSAYGGGGSSGRYTNTRQHVGGF</sequence>
<keyword evidence="1" id="KW-0863">Zinc-finger</keyword>
<comment type="caution">
    <text evidence="4">The sequence shown here is derived from an EMBL/GenBank/DDBJ whole genome shotgun (WGS) entry which is preliminary data.</text>
</comment>
<dbReference type="InterPro" id="IPR012340">
    <property type="entry name" value="NA-bd_OB-fold"/>
</dbReference>
<dbReference type="Pfam" id="PF04057">
    <property type="entry name" value="Rep-A_N"/>
    <property type="match status" value="1"/>
</dbReference>
<accession>A0A4S8ITH3</accession>
<keyword evidence="1" id="KW-0479">Metal-binding</keyword>
<proteinExistence type="predicted"/>
<feature type="compositionally biased region" description="Polar residues" evidence="2">
    <location>
        <begin position="144"/>
        <end position="177"/>
    </location>
</feature>
<keyword evidence="5" id="KW-1185">Reference proteome</keyword>
<feature type="domain" description="CCHC-type" evidence="3">
    <location>
        <begin position="306"/>
        <end position="321"/>
    </location>
</feature>
<evidence type="ECO:0000259" key="3">
    <source>
        <dbReference type="PROSITE" id="PS50158"/>
    </source>
</evidence>
<dbReference type="FunFam" id="2.40.50.140:FF:000117">
    <property type="entry name" value="Replication protein A subunit"/>
    <property type="match status" value="1"/>
</dbReference>
<feature type="region of interest" description="Disordered" evidence="2">
    <location>
        <begin position="114"/>
        <end position="204"/>
    </location>
</feature>
<dbReference type="SMART" id="SM00343">
    <property type="entry name" value="ZnF_C2HC"/>
    <property type="match status" value="2"/>
</dbReference>
<dbReference type="Proteomes" id="UP000317650">
    <property type="component" value="Chromosome 6"/>
</dbReference>
<feature type="region of interest" description="Disordered" evidence="2">
    <location>
        <begin position="210"/>
        <end position="229"/>
    </location>
</feature>
<reference evidence="4 5" key="1">
    <citation type="journal article" date="2019" name="Nat. Plants">
        <title>Genome sequencing of Musa balbisiana reveals subgenome evolution and function divergence in polyploid bananas.</title>
        <authorList>
            <person name="Yao X."/>
        </authorList>
    </citation>
    <scope>NUCLEOTIDE SEQUENCE [LARGE SCALE GENOMIC DNA]</scope>
    <source>
        <strain evidence="5">cv. DH-PKW</strain>
        <tissue evidence="4">Leaves</tissue>
    </source>
</reference>
<name>A0A4S8ITH3_MUSBA</name>
<evidence type="ECO:0000313" key="5">
    <source>
        <dbReference type="Proteomes" id="UP000317650"/>
    </source>
</evidence>
<feature type="compositionally biased region" description="Polar residues" evidence="2">
    <location>
        <begin position="215"/>
        <end position="229"/>
    </location>
</feature>
<dbReference type="EMBL" id="PYDT01000009">
    <property type="protein sequence ID" value="THU51729.1"/>
    <property type="molecule type" value="Genomic_DNA"/>
</dbReference>
<dbReference type="SUPFAM" id="SSF57756">
    <property type="entry name" value="Retrovirus zinc finger-like domains"/>
    <property type="match status" value="2"/>
</dbReference>
<dbReference type="InterPro" id="IPR007199">
    <property type="entry name" value="Rep_factor-A_N"/>
</dbReference>
<gene>
    <name evidence="4" type="ORF">C4D60_Mb06t34110</name>
</gene>
<dbReference type="Gene3D" id="2.40.50.140">
    <property type="entry name" value="Nucleic acid-binding proteins"/>
    <property type="match status" value="1"/>
</dbReference>
<evidence type="ECO:0000313" key="4">
    <source>
        <dbReference type="EMBL" id="THU51729.1"/>
    </source>
</evidence>
<dbReference type="CDD" id="cd04477">
    <property type="entry name" value="RPA1N"/>
    <property type="match status" value="1"/>
</dbReference>
<evidence type="ECO:0000256" key="2">
    <source>
        <dbReference type="SAM" id="MobiDB-lite"/>
    </source>
</evidence>